<accession>A0ABQ6HBG1</accession>
<comment type="caution">
    <text evidence="2">The sequence shown here is derived from an EMBL/GenBank/DDBJ whole genome shotgun (WGS) entry which is preliminary data.</text>
</comment>
<dbReference type="PROSITE" id="PS50848">
    <property type="entry name" value="START"/>
    <property type="match status" value="1"/>
</dbReference>
<feature type="domain" description="START" evidence="1">
    <location>
        <begin position="33"/>
        <end position="220"/>
    </location>
</feature>
<evidence type="ECO:0000313" key="3">
    <source>
        <dbReference type="Proteomes" id="UP001157134"/>
    </source>
</evidence>
<gene>
    <name evidence="2" type="ORF">tloyanaT_17000</name>
</gene>
<dbReference type="InterPro" id="IPR023393">
    <property type="entry name" value="START-like_dom_sf"/>
</dbReference>
<evidence type="ECO:0000313" key="2">
    <source>
        <dbReference type="EMBL" id="GLX85448.1"/>
    </source>
</evidence>
<proteinExistence type="predicted"/>
<keyword evidence="3" id="KW-1185">Reference proteome</keyword>
<sequence length="222" mass="25329">MGFANMAKNIKKYLHYVMSFLSIIMVFVSAHALAEPGENQWKTHKNKNNIVIRYRQYQNSELLDINACLKTRGTPHQALEFLTYPKFIKHWLDNLESISLIEQITPSRNIMSSTFSGMFLVKPRQAFVYSKISVSNDGIITINQQDAGSKYKAEKGYIRVNLIRAAWQISPAQDSHIDICYSVVADPQGNIPQWLANRVALGSLNKTLRNVQHQFKPTNNSL</sequence>
<organism evidence="2 3">
    <name type="scientific">Thalassotalea loyana</name>
    <dbReference type="NCBI Taxonomy" id="280483"/>
    <lineage>
        <taxon>Bacteria</taxon>
        <taxon>Pseudomonadati</taxon>
        <taxon>Pseudomonadota</taxon>
        <taxon>Gammaproteobacteria</taxon>
        <taxon>Alteromonadales</taxon>
        <taxon>Colwelliaceae</taxon>
        <taxon>Thalassotalea</taxon>
    </lineage>
</organism>
<dbReference type="SUPFAM" id="SSF55961">
    <property type="entry name" value="Bet v1-like"/>
    <property type="match status" value="1"/>
</dbReference>
<dbReference type="PANTHER" id="PTHR19308">
    <property type="entry name" value="PHOSPHATIDYLCHOLINE TRANSFER PROTEIN"/>
    <property type="match status" value="1"/>
</dbReference>
<name>A0ABQ6HBG1_9GAMM</name>
<dbReference type="PANTHER" id="PTHR19308:SF14">
    <property type="entry name" value="START DOMAIN-CONTAINING PROTEIN"/>
    <property type="match status" value="1"/>
</dbReference>
<dbReference type="InterPro" id="IPR002913">
    <property type="entry name" value="START_lipid-bd_dom"/>
</dbReference>
<dbReference type="InterPro" id="IPR051213">
    <property type="entry name" value="START_lipid_transfer"/>
</dbReference>
<evidence type="ECO:0000259" key="1">
    <source>
        <dbReference type="PROSITE" id="PS50848"/>
    </source>
</evidence>
<dbReference type="Pfam" id="PF01852">
    <property type="entry name" value="START"/>
    <property type="match status" value="1"/>
</dbReference>
<dbReference type="Gene3D" id="3.30.530.20">
    <property type="match status" value="1"/>
</dbReference>
<dbReference type="Proteomes" id="UP001157134">
    <property type="component" value="Unassembled WGS sequence"/>
</dbReference>
<protein>
    <recommendedName>
        <fullName evidence="1">START domain-containing protein</fullName>
    </recommendedName>
</protein>
<dbReference type="EMBL" id="BSSV01000003">
    <property type="protein sequence ID" value="GLX85448.1"/>
    <property type="molecule type" value="Genomic_DNA"/>
</dbReference>
<reference evidence="2 3" key="1">
    <citation type="submission" date="2023-03" db="EMBL/GenBank/DDBJ databases">
        <title>Thalassotalea loyana LMG 22536T draft genome sequence.</title>
        <authorList>
            <person name="Sawabe T."/>
        </authorList>
    </citation>
    <scope>NUCLEOTIDE SEQUENCE [LARGE SCALE GENOMIC DNA]</scope>
    <source>
        <strain evidence="2 3">LMG 22536</strain>
    </source>
</reference>